<evidence type="ECO:0000313" key="3">
    <source>
        <dbReference type="Proteomes" id="UP000234545"/>
    </source>
</evidence>
<keyword evidence="1" id="KW-0812">Transmembrane</keyword>
<protein>
    <submittedName>
        <fullName evidence="2">Uncharacterized protein</fullName>
    </submittedName>
</protein>
<accession>A0A2I1I4W7</accession>
<dbReference type="Proteomes" id="UP000234545">
    <property type="component" value="Unassembled WGS sequence"/>
</dbReference>
<dbReference type="AlphaFoldDB" id="A0A2I1I4W7"/>
<keyword evidence="1" id="KW-1133">Transmembrane helix</keyword>
<keyword evidence="1" id="KW-0472">Membrane</keyword>
<evidence type="ECO:0000313" key="2">
    <source>
        <dbReference type="EMBL" id="PKY66175.1"/>
    </source>
</evidence>
<name>A0A2I1I4W7_9ACTO</name>
<dbReference type="EMBL" id="PKKJ01000005">
    <property type="protein sequence ID" value="PKY66175.1"/>
    <property type="molecule type" value="Genomic_DNA"/>
</dbReference>
<comment type="caution">
    <text evidence="2">The sequence shown here is derived from an EMBL/GenBank/DDBJ whole genome shotgun (WGS) entry which is preliminary data.</text>
</comment>
<evidence type="ECO:0000256" key="1">
    <source>
        <dbReference type="SAM" id="Phobius"/>
    </source>
</evidence>
<sequence>MAKALVPMEGGGMAGWISSFQSTWNSGSMWGELTQAAALIGLVVVFAFGYRVVRRVISGASRGKAKI</sequence>
<reference evidence="2 3" key="1">
    <citation type="submission" date="2017-12" db="EMBL/GenBank/DDBJ databases">
        <title>Phylogenetic diversity of female urinary microbiome.</title>
        <authorList>
            <person name="Thomas-White K."/>
            <person name="Wolfe A.J."/>
        </authorList>
    </citation>
    <scope>NUCLEOTIDE SEQUENCE [LARGE SCALE GENOMIC DNA]</scope>
    <source>
        <strain evidence="2 3">UMB0250</strain>
    </source>
</reference>
<gene>
    <name evidence="2" type="ORF">CYJ25_05310</name>
</gene>
<feature type="transmembrane region" description="Helical" evidence="1">
    <location>
        <begin position="33"/>
        <end position="53"/>
    </location>
</feature>
<organism evidence="2 3">
    <name type="scientific">Schaalia turicensis</name>
    <dbReference type="NCBI Taxonomy" id="131111"/>
    <lineage>
        <taxon>Bacteria</taxon>
        <taxon>Bacillati</taxon>
        <taxon>Actinomycetota</taxon>
        <taxon>Actinomycetes</taxon>
        <taxon>Actinomycetales</taxon>
        <taxon>Actinomycetaceae</taxon>
        <taxon>Schaalia</taxon>
    </lineage>
</organism>
<proteinExistence type="predicted"/>